<keyword evidence="6 7" id="KW-0472">Membrane</keyword>
<reference evidence="9 10" key="1">
    <citation type="submission" date="2023-07" db="EMBL/GenBank/DDBJ databases">
        <title>Genomic Encyclopedia of Type Strains, Phase IV (KMG-IV): sequencing the most valuable type-strain genomes for metagenomic binning, comparative biology and taxonomic classification.</title>
        <authorList>
            <person name="Goeker M."/>
        </authorList>
    </citation>
    <scope>NUCLEOTIDE SEQUENCE [LARGE SCALE GENOMIC DNA]</scope>
    <source>
        <strain evidence="9 10">DSM 19619</strain>
    </source>
</reference>
<evidence type="ECO:0000256" key="7">
    <source>
        <dbReference type="RuleBase" id="RU363032"/>
    </source>
</evidence>
<dbReference type="SUPFAM" id="SSF161098">
    <property type="entry name" value="MetI-like"/>
    <property type="match status" value="1"/>
</dbReference>
<keyword evidence="4 7" id="KW-0812">Transmembrane</keyword>
<feature type="transmembrane region" description="Helical" evidence="7">
    <location>
        <begin position="284"/>
        <end position="308"/>
    </location>
</feature>
<feature type="transmembrane region" description="Helical" evidence="7">
    <location>
        <begin position="37"/>
        <end position="55"/>
    </location>
</feature>
<organism evidence="9 10">
    <name type="scientific">Labrys wisconsinensis</name>
    <dbReference type="NCBI Taxonomy" id="425677"/>
    <lineage>
        <taxon>Bacteria</taxon>
        <taxon>Pseudomonadati</taxon>
        <taxon>Pseudomonadota</taxon>
        <taxon>Alphaproteobacteria</taxon>
        <taxon>Hyphomicrobiales</taxon>
        <taxon>Xanthobacteraceae</taxon>
        <taxon>Labrys</taxon>
    </lineage>
</organism>
<evidence type="ECO:0000259" key="8">
    <source>
        <dbReference type="PROSITE" id="PS50928"/>
    </source>
</evidence>
<keyword evidence="3" id="KW-1003">Cell membrane</keyword>
<accession>A0ABU0JEW3</accession>
<keyword evidence="9" id="KW-0762">Sugar transport</keyword>
<dbReference type="Pfam" id="PF00528">
    <property type="entry name" value="BPD_transp_1"/>
    <property type="match status" value="1"/>
</dbReference>
<dbReference type="Proteomes" id="UP001242480">
    <property type="component" value="Unassembled WGS sequence"/>
</dbReference>
<feature type="domain" description="ABC transmembrane type-1" evidence="8">
    <location>
        <begin position="93"/>
        <end position="305"/>
    </location>
</feature>
<dbReference type="PANTHER" id="PTHR30193:SF41">
    <property type="entry name" value="DIACETYLCHITOBIOSE UPTAKE SYSTEM PERMEASE PROTEIN NGCF"/>
    <property type="match status" value="1"/>
</dbReference>
<evidence type="ECO:0000256" key="2">
    <source>
        <dbReference type="ARBA" id="ARBA00022448"/>
    </source>
</evidence>
<gene>
    <name evidence="9" type="ORF">QO011_005184</name>
</gene>
<feature type="transmembrane region" description="Helical" evidence="7">
    <location>
        <begin position="237"/>
        <end position="257"/>
    </location>
</feature>
<evidence type="ECO:0000256" key="1">
    <source>
        <dbReference type="ARBA" id="ARBA00004651"/>
    </source>
</evidence>
<keyword evidence="10" id="KW-1185">Reference proteome</keyword>
<evidence type="ECO:0000256" key="5">
    <source>
        <dbReference type="ARBA" id="ARBA00022989"/>
    </source>
</evidence>
<feature type="transmembrane region" description="Helical" evidence="7">
    <location>
        <begin position="88"/>
        <end position="114"/>
    </location>
</feature>
<evidence type="ECO:0000313" key="10">
    <source>
        <dbReference type="Proteomes" id="UP001242480"/>
    </source>
</evidence>
<dbReference type="InterPro" id="IPR035906">
    <property type="entry name" value="MetI-like_sf"/>
</dbReference>
<dbReference type="EMBL" id="JAUSVX010000011">
    <property type="protein sequence ID" value="MDQ0472155.1"/>
    <property type="molecule type" value="Genomic_DNA"/>
</dbReference>
<proteinExistence type="inferred from homology"/>
<feature type="transmembrane region" description="Helical" evidence="7">
    <location>
        <begin position="126"/>
        <end position="147"/>
    </location>
</feature>
<dbReference type="CDD" id="cd06261">
    <property type="entry name" value="TM_PBP2"/>
    <property type="match status" value="1"/>
</dbReference>
<dbReference type="PROSITE" id="PS50928">
    <property type="entry name" value="ABC_TM1"/>
    <property type="match status" value="1"/>
</dbReference>
<comment type="similarity">
    <text evidence="7">Belongs to the binding-protein-dependent transport system permease family.</text>
</comment>
<feature type="transmembrane region" description="Helical" evidence="7">
    <location>
        <begin position="179"/>
        <end position="203"/>
    </location>
</feature>
<sequence>MLLEGQAMREGRGLAAKSPARLRRRGAAIGPDWRNGLFVLPFLLVYLALLVYPLFRGMWISLLQFDMFDQTASFAGFTNFRRLLADRIFLGTVGNTVLFVAMTVPAFVVIGLALALALNREGRAGAVLRAIFFGTSVLSVTIVTIIWKMMYLPDRGLISGILGVFGAAPVPFLTSQDLALPAIAVCTVWWIIGLPMMLFLAALQQIPGELYEAAALDNASRWRSFVSITLPSIRRTLLVVVIYEIVAQFQLFGQALLLTKGGPNNASRPIVLFIYEQGFRDWNLGYAAAASEILFLFMAVAAIAQYLASRRRAEG</sequence>
<dbReference type="PANTHER" id="PTHR30193">
    <property type="entry name" value="ABC TRANSPORTER PERMEASE PROTEIN"/>
    <property type="match status" value="1"/>
</dbReference>
<keyword evidence="2 7" id="KW-0813">Transport</keyword>
<protein>
    <submittedName>
        <fullName evidence="9">Multiple sugar transport system permease protein</fullName>
    </submittedName>
</protein>
<dbReference type="InterPro" id="IPR051393">
    <property type="entry name" value="ABC_transporter_permease"/>
</dbReference>
<dbReference type="InterPro" id="IPR000515">
    <property type="entry name" value="MetI-like"/>
</dbReference>
<evidence type="ECO:0000256" key="3">
    <source>
        <dbReference type="ARBA" id="ARBA00022475"/>
    </source>
</evidence>
<evidence type="ECO:0000313" key="9">
    <source>
        <dbReference type="EMBL" id="MDQ0472155.1"/>
    </source>
</evidence>
<evidence type="ECO:0000256" key="6">
    <source>
        <dbReference type="ARBA" id="ARBA00023136"/>
    </source>
</evidence>
<comment type="subcellular location">
    <subcellularLocation>
        <location evidence="1 7">Cell membrane</location>
        <topology evidence="1 7">Multi-pass membrane protein</topology>
    </subcellularLocation>
</comment>
<keyword evidence="5 7" id="KW-1133">Transmembrane helix</keyword>
<dbReference type="Gene3D" id="1.10.3720.10">
    <property type="entry name" value="MetI-like"/>
    <property type="match status" value="1"/>
</dbReference>
<evidence type="ECO:0000256" key="4">
    <source>
        <dbReference type="ARBA" id="ARBA00022692"/>
    </source>
</evidence>
<name>A0ABU0JEW3_9HYPH</name>
<comment type="caution">
    <text evidence="9">The sequence shown here is derived from an EMBL/GenBank/DDBJ whole genome shotgun (WGS) entry which is preliminary data.</text>
</comment>